<proteinExistence type="predicted"/>
<dbReference type="AlphaFoldDB" id="A0A814CXU4"/>
<dbReference type="Proteomes" id="UP000663829">
    <property type="component" value="Unassembled WGS sequence"/>
</dbReference>
<organism evidence="1 3">
    <name type="scientific">Didymodactylos carnosus</name>
    <dbReference type="NCBI Taxonomy" id="1234261"/>
    <lineage>
        <taxon>Eukaryota</taxon>
        <taxon>Metazoa</taxon>
        <taxon>Spiralia</taxon>
        <taxon>Gnathifera</taxon>
        <taxon>Rotifera</taxon>
        <taxon>Eurotatoria</taxon>
        <taxon>Bdelloidea</taxon>
        <taxon>Philodinida</taxon>
        <taxon>Philodinidae</taxon>
        <taxon>Didymodactylos</taxon>
    </lineage>
</organism>
<protein>
    <submittedName>
        <fullName evidence="1">Uncharacterized protein</fullName>
    </submittedName>
</protein>
<accession>A0A814CXU4</accession>
<reference evidence="1" key="1">
    <citation type="submission" date="2021-02" db="EMBL/GenBank/DDBJ databases">
        <authorList>
            <person name="Nowell W R."/>
        </authorList>
    </citation>
    <scope>NUCLEOTIDE SEQUENCE</scope>
</reference>
<evidence type="ECO:0000313" key="3">
    <source>
        <dbReference type="Proteomes" id="UP000663829"/>
    </source>
</evidence>
<gene>
    <name evidence="1" type="ORF">GPM918_LOCUS11004</name>
    <name evidence="2" type="ORF">SRO942_LOCUS11005</name>
</gene>
<sequence>MYSCGKLAPEYIMIRIRFHVPWFPSEYETFWDIIDVKKYHTINDVRKYFHERQMQISTLYDLKLPKRTKKLHYIKLLMNECVLSPFISSNVLRDEDEIYVQLESNAENQWLLCQPVALRKKSMINNGNHVAHAIPEQQKDIDNPSSANVPSILESRHEEVSASAMNEKMEIVYTDSIDTDVIHPLTNAEKQEHALHDILRNIAENSGDDETYPTHQKQPYRSKNFNYDDVRIYFGRKKGRAMPPKPPIISAKSRVYEVLKLKLIPSHFLIIGQFIYPSTIADTTNKTGQ</sequence>
<keyword evidence="3" id="KW-1185">Reference proteome</keyword>
<dbReference type="OrthoDB" id="9995854at2759"/>
<dbReference type="EMBL" id="CAJOBC010002233">
    <property type="protein sequence ID" value="CAF3722651.1"/>
    <property type="molecule type" value="Genomic_DNA"/>
</dbReference>
<dbReference type="EMBL" id="CAJNOQ010002233">
    <property type="protein sequence ID" value="CAF0946523.1"/>
    <property type="molecule type" value="Genomic_DNA"/>
</dbReference>
<evidence type="ECO:0000313" key="1">
    <source>
        <dbReference type="EMBL" id="CAF0946523.1"/>
    </source>
</evidence>
<evidence type="ECO:0000313" key="2">
    <source>
        <dbReference type="EMBL" id="CAF3722651.1"/>
    </source>
</evidence>
<comment type="caution">
    <text evidence="1">The sequence shown here is derived from an EMBL/GenBank/DDBJ whole genome shotgun (WGS) entry which is preliminary data.</text>
</comment>
<dbReference type="Proteomes" id="UP000681722">
    <property type="component" value="Unassembled WGS sequence"/>
</dbReference>
<name>A0A814CXU4_9BILA</name>